<protein>
    <submittedName>
        <fullName evidence="1">Uncharacterized protein</fullName>
    </submittedName>
</protein>
<keyword evidence="2" id="KW-1185">Reference proteome</keyword>
<evidence type="ECO:0000313" key="2">
    <source>
        <dbReference type="Proteomes" id="UP000308600"/>
    </source>
</evidence>
<accession>A0ACD3B8K0</accession>
<organism evidence="1 2">
    <name type="scientific">Pluteus cervinus</name>
    <dbReference type="NCBI Taxonomy" id="181527"/>
    <lineage>
        <taxon>Eukaryota</taxon>
        <taxon>Fungi</taxon>
        <taxon>Dikarya</taxon>
        <taxon>Basidiomycota</taxon>
        <taxon>Agaricomycotina</taxon>
        <taxon>Agaricomycetes</taxon>
        <taxon>Agaricomycetidae</taxon>
        <taxon>Agaricales</taxon>
        <taxon>Pluteineae</taxon>
        <taxon>Pluteaceae</taxon>
        <taxon>Pluteus</taxon>
    </lineage>
</organism>
<evidence type="ECO:0000313" key="1">
    <source>
        <dbReference type="EMBL" id="TFK74334.1"/>
    </source>
</evidence>
<dbReference type="EMBL" id="ML208269">
    <property type="protein sequence ID" value="TFK74334.1"/>
    <property type="molecule type" value="Genomic_DNA"/>
</dbReference>
<sequence>MNKELAQTSQKVQAFAQISSAAMTRMLEARKVNKKSLLDRLDKPSTADPTASHALQLLVDLSNVYAEGLSQDLDPGVAVRVTNSEANRELPSGLIALEARVSDSADAHEKLQTEYEIQFIRLSKVMEPQATEDRTYSNGHPGEGRQDQEDSAFH</sequence>
<reference evidence="1 2" key="1">
    <citation type="journal article" date="2019" name="Nat. Ecol. Evol.">
        <title>Megaphylogeny resolves global patterns of mushroom evolution.</title>
        <authorList>
            <person name="Varga T."/>
            <person name="Krizsan K."/>
            <person name="Foldi C."/>
            <person name="Dima B."/>
            <person name="Sanchez-Garcia M."/>
            <person name="Sanchez-Ramirez S."/>
            <person name="Szollosi G.J."/>
            <person name="Szarkandi J.G."/>
            <person name="Papp V."/>
            <person name="Albert L."/>
            <person name="Andreopoulos W."/>
            <person name="Angelini C."/>
            <person name="Antonin V."/>
            <person name="Barry K.W."/>
            <person name="Bougher N.L."/>
            <person name="Buchanan P."/>
            <person name="Buyck B."/>
            <person name="Bense V."/>
            <person name="Catcheside P."/>
            <person name="Chovatia M."/>
            <person name="Cooper J."/>
            <person name="Damon W."/>
            <person name="Desjardin D."/>
            <person name="Finy P."/>
            <person name="Geml J."/>
            <person name="Haridas S."/>
            <person name="Hughes K."/>
            <person name="Justo A."/>
            <person name="Karasinski D."/>
            <person name="Kautmanova I."/>
            <person name="Kiss B."/>
            <person name="Kocsube S."/>
            <person name="Kotiranta H."/>
            <person name="LaButti K.M."/>
            <person name="Lechner B.E."/>
            <person name="Liimatainen K."/>
            <person name="Lipzen A."/>
            <person name="Lukacs Z."/>
            <person name="Mihaltcheva S."/>
            <person name="Morgado L.N."/>
            <person name="Niskanen T."/>
            <person name="Noordeloos M.E."/>
            <person name="Ohm R.A."/>
            <person name="Ortiz-Santana B."/>
            <person name="Ovrebo C."/>
            <person name="Racz N."/>
            <person name="Riley R."/>
            <person name="Savchenko A."/>
            <person name="Shiryaev A."/>
            <person name="Soop K."/>
            <person name="Spirin V."/>
            <person name="Szebenyi C."/>
            <person name="Tomsovsky M."/>
            <person name="Tulloss R.E."/>
            <person name="Uehling J."/>
            <person name="Grigoriev I.V."/>
            <person name="Vagvolgyi C."/>
            <person name="Papp T."/>
            <person name="Martin F.M."/>
            <person name="Miettinen O."/>
            <person name="Hibbett D.S."/>
            <person name="Nagy L.G."/>
        </authorList>
    </citation>
    <scope>NUCLEOTIDE SEQUENCE [LARGE SCALE GENOMIC DNA]</scope>
    <source>
        <strain evidence="1 2">NL-1719</strain>
    </source>
</reference>
<gene>
    <name evidence="1" type="ORF">BDN72DRAFT_81854</name>
</gene>
<proteinExistence type="predicted"/>
<dbReference type="Proteomes" id="UP000308600">
    <property type="component" value="Unassembled WGS sequence"/>
</dbReference>
<name>A0ACD3B8K0_9AGAR</name>